<evidence type="ECO:0000313" key="1">
    <source>
        <dbReference type="EMBL" id="MBM7621050.1"/>
    </source>
</evidence>
<proteinExistence type="predicted"/>
<protein>
    <submittedName>
        <fullName evidence="1">Uncharacterized protein</fullName>
    </submittedName>
</protein>
<comment type="caution">
    <text evidence="1">The sequence shown here is derived from an EMBL/GenBank/DDBJ whole genome shotgun (WGS) entry which is preliminary data.</text>
</comment>
<accession>A0ABS2P3R6</accession>
<dbReference type="EMBL" id="JAFBED010000006">
    <property type="protein sequence ID" value="MBM7621050.1"/>
    <property type="molecule type" value="Genomic_DNA"/>
</dbReference>
<dbReference type="RefSeq" id="WP_204417598.1">
    <property type="nucleotide sequence ID" value="NZ_JAFBED010000006.1"/>
</dbReference>
<keyword evidence="2" id="KW-1185">Reference proteome</keyword>
<gene>
    <name evidence="1" type="ORF">JOC95_002923</name>
</gene>
<sequence length="80" mass="8940">MIKNFFTSLFVNWELVYSTQDVSEYSSIKGNLENNDVKYKTKTISSGGGEGGGYGFSSTYQIFVPKEVVHKANKAIHHSK</sequence>
<reference evidence="1 2" key="1">
    <citation type="submission" date="2021-01" db="EMBL/GenBank/DDBJ databases">
        <title>Genomic Encyclopedia of Type Strains, Phase IV (KMG-IV): sequencing the most valuable type-strain genomes for metagenomic binning, comparative biology and taxonomic classification.</title>
        <authorList>
            <person name="Goeker M."/>
        </authorList>
    </citation>
    <scope>NUCLEOTIDE SEQUENCE [LARGE SCALE GENOMIC DNA]</scope>
    <source>
        <strain evidence="1 2">DSM 25879</strain>
    </source>
</reference>
<organism evidence="1 2">
    <name type="scientific">Sutcliffiella tianshenii</name>
    <dbReference type="NCBI Taxonomy" id="1463404"/>
    <lineage>
        <taxon>Bacteria</taxon>
        <taxon>Bacillati</taxon>
        <taxon>Bacillota</taxon>
        <taxon>Bacilli</taxon>
        <taxon>Bacillales</taxon>
        <taxon>Bacillaceae</taxon>
        <taxon>Sutcliffiella</taxon>
    </lineage>
</organism>
<dbReference type="Proteomes" id="UP000737402">
    <property type="component" value="Unassembled WGS sequence"/>
</dbReference>
<name>A0ABS2P3R6_9BACI</name>
<evidence type="ECO:0000313" key="2">
    <source>
        <dbReference type="Proteomes" id="UP000737402"/>
    </source>
</evidence>